<dbReference type="InterPro" id="IPR016181">
    <property type="entry name" value="Acyl_CoA_acyltransferase"/>
</dbReference>
<dbReference type="Gene3D" id="3.40.630.30">
    <property type="match status" value="1"/>
</dbReference>
<protein>
    <submittedName>
        <fullName evidence="2">GNAT family N-acetyltransferase</fullName>
    </submittedName>
</protein>
<dbReference type="InterPro" id="IPR050276">
    <property type="entry name" value="MshD_Acetyltransferase"/>
</dbReference>
<accession>A0A7X6MX74</accession>
<dbReference type="PROSITE" id="PS51186">
    <property type="entry name" value="GNAT"/>
    <property type="match status" value="1"/>
</dbReference>
<gene>
    <name evidence="2" type="ORF">HF992_04120</name>
</gene>
<dbReference type="Pfam" id="PF00583">
    <property type="entry name" value="Acetyltransf_1"/>
    <property type="match status" value="1"/>
</dbReference>
<comment type="caution">
    <text evidence="2">The sequence shown here is derived from an EMBL/GenBank/DDBJ whole genome shotgun (WGS) entry which is preliminary data.</text>
</comment>
<evidence type="ECO:0000313" key="2">
    <source>
        <dbReference type="EMBL" id="NKZ20037.1"/>
    </source>
</evidence>
<evidence type="ECO:0000259" key="1">
    <source>
        <dbReference type="PROSITE" id="PS51186"/>
    </source>
</evidence>
<dbReference type="PANTHER" id="PTHR43617">
    <property type="entry name" value="L-AMINO ACID N-ACETYLTRANSFERASE"/>
    <property type="match status" value="1"/>
</dbReference>
<organism evidence="2 3">
    <name type="scientific">Streptococcus ovuberis</name>
    <dbReference type="NCBI Taxonomy" id="1936207"/>
    <lineage>
        <taxon>Bacteria</taxon>
        <taxon>Bacillati</taxon>
        <taxon>Bacillota</taxon>
        <taxon>Bacilli</taxon>
        <taxon>Lactobacillales</taxon>
        <taxon>Streptococcaceae</taxon>
        <taxon>Streptococcus</taxon>
    </lineage>
</organism>
<sequence>MVKTVGIRPVRLDEVDILKEIAEQTFTETFGHDNSPEQLQAFFEEAYALPVLEDELKDPDTEVDFILINDQIAGYLKLNWKAAQTEQVLDQAMEVQRIYVLQEYQGLGLGKEAFDYALEAAKDSQVDWVWLGVWEHNYKAQTFYAKYGFEKFSEHRFPVGDKIDTDWLMKRRITK</sequence>
<dbReference type="CDD" id="cd04301">
    <property type="entry name" value="NAT_SF"/>
    <property type="match status" value="1"/>
</dbReference>
<reference evidence="2 3" key="1">
    <citation type="submission" date="2020-04" db="EMBL/GenBank/DDBJ databases">
        <title>MicrobeNet Type strains.</title>
        <authorList>
            <person name="Nicholson A.C."/>
        </authorList>
    </citation>
    <scope>NUCLEOTIDE SEQUENCE [LARGE SCALE GENOMIC DNA]</scope>
    <source>
        <strain evidence="2 3">CCUG 69612</strain>
    </source>
</reference>
<dbReference type="SUPFAM" id="SSF55729">
    <property type="entry name" value="Acyl-CoA N-acyltransferases (Nat)"/>
    <property type="match status" value="1"/>
</dbReference>
<feature type="domain" description="N-acetyltransferase" evidence="1">
    <location>
        <begin position="5"/>
        <end position="174"/>
    </location>
</feature>
<dbReference type="RefSeq" id="WP_168548794.1">
    <property type="nucleotide sequence ID" value="NZ_JAAXPR010000005.1"/>
</dbReference>
<dbReference type="Proteomes" id="UP000522720">
    <property type="component" value="Unassembled WGS sequence"/>
</dbReference>
<dbReference type="GO" id="GO:0016747">
    <property type="term" value="F:acyltransferase activity, transferring groups other than amino-acyl groups"/>
    <property type="evidence" value="ECO:0007669"/>
    <property type="project" value="InterPro"/>
</dbReference>
<proteinExistence type="predicted"/>
<dbReference type="EMBL" id="JAAXPR010000005">
    <property type="protein sequence ID" value="NKZ20037.1"/>
    <property type="molecule type" value="Genomic_DNA"/>
</dbReference>
<dbReference type="InterPro" id="IPR000182">
    <property type="entry name" value="GNAT_dom"/>
</dbReference>
<keyword evidence="3" id="KW-1185">Reference proteome</keyword>
<dbReference type="AlphaFoldDB" id="A0A7X6MX74"/>
<keyword evidence="2" id="KW-0808">Transferase</keyword>
<evidence type="ECO:0000313" key="3">
    <source>
        <dbReference type="Proteomes" id="UP000522720"/>
    </source>
</evidence>
<dbReference type="PANTHER" id="PTHR43617:SF33">
    <property type="entry name" value="SPORE COAT POLYSACCHARIDE BIOSYNTHESIS PROTEIN SPSD"/>
    <property type="match status" value="1"/>
</dbReference>
<name>A0A7X6MX74_9STRE</name>